<dbReference type="GO" id="GO:0003700">
    <property type="term" value="F:DNA-binding transcription factor activity"/>
    <property type="evidence" value="ECO:0007669"/>
    <property type="project" value="InterPro"/>
</dbReference>
<dbReference type="PRINTS" id="PR00039">
    <property type="entry name" value="HTHLYSR"/>
</dbReference>
<accession>A0A3B0BWB4</accession>
<protein>
    <submittedName>
        <fullName evidence="7">LysR family transcriptional regulator</fullName>
    </submittedName>
</protein>
<dbReference type="Pfam" id="PF03466">
    <property type="entry name" value="LysR_substrate"/>
    <property type="match status" value="1"/>
</dbReference>
<evidence type="ECO:0000313" key="8">
    <source>
        <dbReference type="Proteomes" id="UP000270343"/>
    </source>
</evidence>
<organism evidence="7 8">
    <name type="scientific">Streptomyces klenkii</name>
    <dbReference type="NCBI Taxonomy" id="1420899"/>
    <lineage>
        <taxon>Bacteria</taxon>
        <taxon>Bacillati</taxon>
        <taxon>Actinomycetota</taxon>
        <taxon>Actinomycetes</taxon>
        <taxon>Kitasatosporales</taxon>
        <taxon>Streptomycetaceae</taxon>
        <taxon>Streptomyces</taxon>
    </lineage>
</organism>
<name>A0A3B0BWB4_9ACTN</name>
<dbReference type="InterPro" id="IPR005119">
    <property type="entry name" value="LysR_subst-bd"/>
</dbReference>
<feature type="region of interest" description="Disordered" evidence="5">
    <location>
        <begin position="1"/>
        <end position="31"/>
    </location>
</feature>
<dbReference type="FunFam" id="1.10.10.10:FF:000001">
    <property type="entry name" value="LysR family transcriptional regulator"/>
    <property type="match status" value="1"/>
</dbReference>
<evidence type="ECO:0000259" key="6">
    <source>
        <dbReference type="PROSITE" id="PS50931"/>
    </source>
</evidence>
<dbReference type="PANTHER" id="PTHR30346">
    <property type="entry name" value="TRANSCRIPTIONAL DUAL REGULATOR HCAR-RELATED"/>
    <property type="match status" value="1"/>
</dbReference>
<dbReference type="SUPFAM" id="SSF46785">
    <property type="entry name" value="Winged helix' DNA-binding domain"/>
    <property type="match status" value="1"/>
</dbReference>
<dbReference type="SUPFAM" id="SSF53850">
    <property type="entry name" value="Periplasmic binding protein-like II"/>
    <property type="match status" value="1"/>
</dbReference>
<evidence type="ECO:0000256" key="4">
    <source>
        <dbReference type="ARBA" id="ARBA00023163"/>
    </source>
</evidence>
<gene>
    <name evidence="7" type="ORF">D7231_02875</name>
</gene>
<keyword evidence="4" id="KW-0804">Transcription</keyword>
<evidence type="ECO:0000256" key="2">
    <source>
        <dbReference type="ARBA" id="ARBA00023015"/>
    </source>
</evidence>
<dbReference type="Proteomes" id="UP000270343">
    <property type="component" value="Unassembled WGS sequence"/>
</dbReference>
<keyword evidence="3" id="KW-0238">DNA-binding</keyword>
<comment type="caution">
    <text evidence="7">The sequence shown here is derived from an EMBL/GenBank/DDBJ whole genome shotgun (WGS) entry which is preliminary data.</text>
</comment>
<dbReference type="CDD" id="cd05466">
    <property type="entry name" value="PBP2_LTTR_substrate"/>
    <property type="match status" value="1"/>
</dbReference>
<feature type="domain" description="HTH lysR-type" evidence="6">
    <location>
        <begin position="42"/>
        <end position="99"/>
    </location>
</feature>
<keyword evidence="8" id="KW-1185">Reference proteome</keyword>
<evidence type="ECO:0000256" key="1">
    <source>
        <dbReference type="ARBA" id="ARBA00009437"/>
    </source>
</evidence>
<feature type="region of interest" description="Disordered" evidence="5">
    <location>
        <begin position="242"/>
        <end position="262"/>
    </location>
</feature>
<dbReference type="InterPro" id="IPR000847">
    <property type="entry name" value="LysR_HTH_N"/>
</dbReference>
<dbReference type="Gene3D" id="3.40.190.10">
    <property type="entry name" value="Periplasmic binding protein-like II"/>
    <property type="match status" value="2"/>
</dbReference>
<keyword evidence="2" id="KW-0805">Transcription regulation</keyword>
<dbReference type="GO" id="GO:0032993">
    <property type="term" value="C:protein-DNA complex"/>
    <property type="evidence" value="ECO:0007669"/>
    <property type="project" value="TreeGrafter"/>
</dbReference>
<dbReference type="AlphaFoldDB" id="A0A3B0BWB4"/>
<sequence length="341" mass="34755">MGESTGCCRGMTRHGDDRPVPTAAGQAGGTPYAAGGNGAGSLSLRQLEYLVVAIGEGRLTRAAQRLHVTEPTVSQQLKALERAVGTRLLVRGRDGIRPTPAGEALLPHARTALCSAGEGRAAALAAACGHPDVLRVATLPALLDGLLPALRAWALARPDARLCVGVHESGRSLEESVASGAADLGIGPRPAGWCGQVRPWCTEELVVACAEDDPLRGETVSVRDLLGRRWIRCPDDGLQPVPPLATAAADDSAAGEATAGPPPPVLDVPTPGAAVTLAASGTGIALAPLGSLPPGRRSWTIRLDPPPTVDVTLFTAPDAPSATLAHAGLLRRCAAASRTIG</sequence>
<dbReference type="InterPro" id="IPR036388">
    <property type="entry name" value="WH-like_DNA-bd_sf"/>
</dbReference>
<dbReference type="PROSITE" id="PS50931">
    <property type="entry name" value="HTH_LYSR"/>
    <property type="match status" value="1"/>
</dbReference>
<dbReference type="PANTHER" id="PTHR30346:SF29">
    <property type="entry name" value="LYSR SUBSTRATE-BINDING"/>
    <property type="match status" value="1"/>
</dbReference>
<dbReference type="EMBL" id="RBAM01000001">
    <property type="protein sequence ID" value="RKN77663.1"/>
    <property type="molecule type" value="Genomic_DNA"/>
</dbReference>
<evidence type="ECO:0000313" key="7">
    <source>
        <dbReference type="EMBL" id="RKN77663.1"/>
    </source>
</evidence>
<proteinExistence type="inferred from homology"/>
<reference evidence="7 8" key="1">
    <citation type="journal article" date="2015" name="Antonie Van Leeuwenhoek">
        <title>Streptomyces klenkii sp. nov., isolated from deep marine sediment.</title>
        <authorList>
            <person name="Veyisoglu A."/>
            <person name="Sahin N."/>
        </authorList>
    </citation>
    <scope>NUCLEOTIDE SEQUENCE [LARGE SCALE GENOMIC DNA]</scope>
    <source>
        <strain evidence="7 8">KCTC 29202</strain>
    </source>
</reference>
<evidence type="ECO:0000256" key="3">
    <source>
        <dbReference type="ARBA" id="ARBA00023125"/>
    </source>
</evidence>
<dbReference type="GO" id="GO:0003677">
    <property type="term" value="F:DNA binding"/>
    <property type="evidence" value="ECO:0007669"/>
    <property type="project" value="UniProtKB-KW"/>
</dbReference>
<comment type="similarity">
    <text evidence="1">Belongs to the LysR transcriptional regulatory family.</text>
</comment>
<dbReference type="Gene3D" id="1.10.10.10">
    <property type="entry name" value="Winged helix-like DNA-binding domain superfamily/Winged helix DNA-binding domain"/>
    <property type="match status" value="1"/>
</dbReference>
<evidence type="ECO:0000256" key="5">
    <source>
        <dbReference type="SAM" id="MobiDB-lite"/>
    </source>
</evidence>
<feature type="compositionally biased region" description="Low complexity" evidence="5">
    <location>
        <begin position="245"/>
        <end position="259"/>
    </location>
</feature>
<dbReference type="Pfam" id="PF00126">
    <property type="entry name" value="HTH_1"/>
    <property type="match status" value="1"/>
</dbReference>
<dbReference type="InterPro" id="IPR036390">
    <property type="entry name" value="WH_DNA-bd_sf"/>
</dbReference>